<name>A0A6J4IEU1_9ACTN</name>
<evidence type="ECO:0000313" key="4">
    <source>
        <dbReference type="EMBL" id="CAA9248263.1"/>
    </source>
</evidence>
<gene>
    <name evidence="4" type="ORF">AVDCRST_MAG41-1806</name>
</gene>
<sequence length="724" mass="76767">MPGTGAPLRGRAAERELLRSRMAAASRDGRGSVVLLSGAAGTGKSRLLQEARTLALEGGAQVLLVRGDPDSRVTPHGPVLDAVMSRPRPFVPPDLLDALPSGPDQGHWLRRELHHRLEQAALRAPVLVCIDDLQWCDLETLRLVRLLTKDLSTEAVVWIVALRPTAEPAVRSTVRGLREAGAELVELRPLDAPAVAQISADVLGGLPDQQVLASASRAGGIPLLLVELLRGLRDEGLVRLEAGTARLVADGLPVRLRDAVTRRTERVSVDARQLLQIGAVLGRRFPPDLMAAVMGRPVPELLCPIQELVDAALLLDDGEQLAFGHDLIRETVAADLPQALAHALRRHAVDVLLARGATTVQVAAMLADSAVPGDAEAVAALRHAATALGPTSSPAAAAFAVRALELLPDGAPERAATAAEAIVLLWQAGRPAEAQDLAATALAGALGEDAEAEARIRLGLATFITLHSPLAAVHECETALALPGLPADLRLLLVLVLAANHALTGEADAADAALAPVVERLRTAPDRELEAAVARTQSHIAYHRGSWDEAFDLYRGLGGDEESAGAEVDVWQRTRFPGSDALFVAAMWTAVGEPERALATLEPDLASARRHERHGPLVWLSGARARVLHDAGRLAEARTEAEAVLAEGDIDVIGGSTDIMIVYTLVRTALRTGRKDVLRTHRDRLHRMTLDPAGQVRRNGLWLTALVADAAGDTRSAMAATREA</sequence>
<dbReference type="GO" id="GO:0005737">
    <property type="term" value="C:cytoplasm"/>
    <property type="evidence" value="ECO:0007669"/>
    <property type="project" value="TreeGrafter"/>
</dbReference>
<dbReference type="InterPro" id="IPR041664">
    <property type="entry name" value="AAA_16"/>
</dbReference>
<feature type="domain" description="Orc1-like AAA ATPase" evidence="3">
    <location>
        <begin position="8"/>
        <end position="159"/>
    </location>
</feature>
<dbReference type="PANTHER" id="PTHR16305">
    <property type="entry name" value="TESTICULAR SOLUBLE ADENYLYL CYCLASE"/>
    <property type="match status" value="1"/>
</dbReference>
<accession>A0A6J4IEU1</accession>
<dbReference type="InterPro" id="IPR027417">
    <property type="entry name" value="P-loop_NTPase"/>
</dbReference>
<dbReference type="EMBL" id="CADCTP010000167">
    <property type="protein sequence ID" value="CAA9248263.1"/>
    <property type="molecule type" value="Genomic_DNA"/>
</dbReference>
<dbReference type="GO" id="GO:0004016">
    <property type="term" value="F:adenylate cyclase activity"/>
    <property type="evidence" value="ECO:0007669"/>
    <property type="project" value="TreeGrafter"/>
</dbReference>
<reference evidence="4" key="1">
    <citation type="submission" date="2020-02" db="EMBL/GenBank/DDBJ databases">
        <authorList>
            <person name="Meier V. D."/>
        </authorList>
    </citation>
    <scope>NUCLEOTIDE SEQUENCE</scope>
    <source>
        <strain evidence="4">AVDCRST_MAG41</strain>
    </source>
</reference>
<evidence type="ECO:0000259" key="3">
    <source>
        <dbReference type="Pfam" id="PF13191"/>
    </source>
</evidence>
<proteinExistence type="predicted"/>
<dbReference type="AlphaFoldDB" id="A0A6J4IEU1"/>
<dbReference type="SUPFAM" id="SSF52540">
    <property type="entry name" value="P-loop containing nucleoside triphosphate hydrolases"/>
    <property type="match status" value="1"/>
</dbReference>
<dbReference type="PANTHER" id="PTHR16305:SF35">
    <property type="entry name" value="TRANSCRIPTIONAL ACTIVATOR DOMAIN"/>
    <property type="match status" value="1"/>
</dbReference>
<keyword evidence="2" id="KW-0067">ATP-binding</keyword>
<protein>
    <recommendedName>
        <fullName evidence="3">Orc1-like AAA ATPase domain-containing protein</fullName>
    </recommendedName>
</protein>
<organism evidence="4">
    <name type="scientific">uncultured Mycobacteriales bacterium</name>
    <dbReference type="NCBI Taxonomy" id="581187"/>
    <lineage>
        <taxon>Bacteria</taxon>
        <taxon>Bacillati</taxon>
        <taxon>Actinomycetota</taxon>
        <taxon>Actinomycetes</taxon>
        <taxon>Mycobacteriales</taxon>
        <taxon>environmental samples</taxon>
    </lineage>
</organism>
<keyword evidence="1" id="KW-0547">Nucleotide-binding</keyword>
<dbReference type="GO" id="GO:0005524">
    <property type="term" value="F:ATP binding"/>
    <property type="evidence" value="ECO:0007669"/>
    <property type="project" value="UniProtKB-KW"/>
</dbReference>
<evidence type="ECO:0000256" key="1">
    <source>
        <dbReference type="ARBA" id="ARBA00022741"/>
    </source>
</evidence>
<feature type="non-terminal residue" evidence="4">
    <location>
        <position position="724"/>
    </location>
</feature>
<evidence type="ECO:0000256" key="2">
    <source>
        <dbReference type="ARBA" id="ARBA00022840"/>
    </source>
</evidence>
<dbReference type="Pfam" id="PF13191">
    <property type="entry name" value="AAA_16"/>
    <property type="match status" value="1"/>
</dbReference>